<evidence type="ECO:0000256" key="3">
    <source>
        <dbReference type="ARBA" id="ARBA00022592"/>
    </source>
</evidence>
<dbReference type="CDD" id="cd13565">
    <property type="entry name" value="PBP2_PstS"/>
    <property type="match status" value="1"/>
</dbReference>
<accession>A0A3S4RAS8</accession>
<evidence type="ECO:0000256" key="4">
    <source>
        <dbReference type="PIRNR" id="PIRNR002756"/>
    </source>
</evidence>
<name>A0A3S4RAS8_9ACTO</name>
<dbReference type="PROSITE" id="PS51257">
    <property type="entry name" value="PROKAR_LIPOPROTEIN"/>
    <property type="match status" value="1"/>
</dbReference>
<comment type="similarity">
    <text evidence="1 4">Belongs to the PstS family.</text>
</comment>
<dbReference type="GO" id="GO:0043190">
    <property type="term" value="C:ATP-binding cassette (ABC) transporter complex"/>
    <property type="evidence" value="ECO:0007669"/>
    <property type="project" value="InterPro"/>
</dbReference>
<sequence>MLVTRRVAIGALSAAALATLAACGSDAGGSANADPSSTLSGEVKGAGATSQADAQEAWLNAFMDVHAGVTVEYAGGGSGAGRTKLIEGAVDFAGSDSPLKDDEVTSLADWGVVEVPLYISPIAVAYNLPGLAQTHVNMTGQVVAQIFAGQITTWDDSRLTALNPGVELPATPIIPVHRSDDSGTTKSFTSYLAAVAPEVWTHDPDDAWPLSGGQSGDGTSGLVSTLRSAEGTIGYADASKVDETLGTAAVGTQDVFTALSAEAAAATLEASGLAQDATDTRVVYEIDYTAQGGYPIILVSYLVARQRYEDPEITSGVRAYFEYMASAEGQTVAAQASGCAPLSEQLRTKALAAISTIGS</sequence>
<dbReference type="InterPro" id="IPR050962">
    <property type="entry name" value="Phosphate-bind_PstS"/>
</dbReference>
<dbReference type="AlphaFoldDB" id="A0A3S4RAS8"/>
<evidence type="ECO:0000256" key="2">
    <source>
        <dbReference type="ARBA" id="ARBA00022448"/>
    </source>
</evidence>
<dbReference type="InterPro" id="IPR005673">
    <property type="entry name" value="ABC_phos-bd_PstS"/>
</dbReference>
<evidence type="ECO:0000256" key="5">
    <source>
        <dbReference type="SAM" id="SignalP"/>
    </source>
</evidence>
<dbReference type="GO" id="GO:0035435">
    <property type="term" value="P:phosphate ion transmembrane transport"/>
    <property type="evidence" value="ECO:0007669"/>
    <property type="project" value="InterPro"/>
</dbReference>
<dbReference type="InterPro" id="IPR024370">
    <property type="entry name" value="PBP_domain"/>
</dbReference>
<keyword evidence="8" id="KW-1185">Reference proteome</keyword>
<dbReference type="Gene3D" id="3.40.190.10">
    <property type="entry name" value="Periplasmic binding protein-like II"/>
    <property type="match status" value="2"/>
</dbReference>
<dbReference type="RefSeq" id="WP_126382390.1">
    <property type="nucleotide sequence ID" value="NZ_LR134350.1"/>
</dbReference>
<keyword evidence="5" id="KW-0732">Signal</keyword>
<dbReference type="PANTHER" id="PTHR42996:SF1">
    <property type="entry name" value="PHOSPHATE-BINDING PROTEIN PSTS"/>
    <property type="match status" value="1"/>
</dbReference>
<dbReference type="SUPFAM" id="SSF53850">
    <property type="entry name" value="Periplasmic binding protein-like II"/>
    <property type="match status" value="1"/>
</dbReference>
<dbReference type="EMBL" id="LR134350">
    <property type="protein sequence ID" value="VEG27998.1"/>
    <property type="molecule type" value="Genomic_DNA"/>
</dbReference>
<proteinExistence type="inferred from homology"/>
<protein>
    <recommendedName>
        <fullName evidence="4">Phosphate-binding protein</fullName>
    </recommendedName>
</protein>
<reference evidence="7 8" key="1">
    <citation type="submission" date="2018-12" db="EMBL/GenBank/DDBJ databases">
        <authorList>
            <consortium name="Pathogen Informatics"/>
        </authorList>
    </citation>
    <scope>NUCLEOTIDE SEQUENCE [LARGE SCALE GENOMIC DNA]</scope>
    <source>
        <strain evidence="7 8">NCTC11636</strain>
    </source>
</reference>
<feature type="domain" description="PBP" evidence="6">
    <location>
        <begin position="33"/>
        <end position="328"/>
    </location>
</feature>
<keyword evidence="2 4" id="KW-0813">Transport</keyword>
<feature type="signal peptide" evidence="5">
    <location>
        <begin position="1"/>
        <end position="21"/>
    </location>
</feature>
<keyword evidence="3 4" id="KW-0592">Phosphate transport</keyword>
<dbReference type="PANTHER" id="PTHR42996">
    <property type="entry name" value="PHOSPHATE-BINDING PROTEIN PSTS"/>
    <property type="match status" value="1"/>
</dbReference>
<dbReference type="KEGG" id="ahw:NCTC11636_01282"/>
<dbReference type="PIRSF" id="PIRSF002756">
    <property type="entry name" value="PstS"/>
    <property type="match status" value="1"/>
</dbReference>
<gene>
    <name evidence="7" type="primary">pstS2</name>
    <name evidence="7" type="ORF">NCTC11636_01282</name>
</gene>
<evidence type="ECO:0000259" key="6">
    <source>
        <dbReference type="Pfam" id="PF12849"/>
    </source>
</evidence>
<organism evidence="7 8">
    <name type="scientific">Actinomyces howellii</name>
    <dbReference type="NCBI Taxonomy" id="52771"/>
    <lineage>
        <taxon>Bacteria</taxon>
        <taxon>Bacillati</taxon>
        <taxon>Actinomycetota</taxon>
        <taxon>Actinomycetes</taxon>
        <taxon>Actinomycetales</taxon>
        <taxon>Actinomycetaceae</taxon>
        <taxon>Actinomyces</taxon>
    </lineage>
</organism>
<evidence type="ECO:0000256" key="1">
    <source>
        <dbReference type="ARBA" id="ARBA00008725"/>
    </source>
</evidence>
<dbReference type="GO" id="GO:0042301">
    <property type="term" value="F:phosphate ion binding"/>
    <property type="evidence" value="ECO:0007669"/>
    <property type="project" value="InterPro"/>
</dbReference>
<feature type="chain" id="PRO_5039451613" description="Phosphate-binding protein" evidence="5">
    <location>
        <begin position="22"/>
        <end position="359"/>
    </location>
</feature>
<evidence type="ECO:0000313" key="8">
    <source>
        <dbReference type="Proteomes" id="UP000266895"/>
    </source>
</evidence>
<dbReference type="PROSITE" id="PS51318">
    <property type="entry name" value="TAT"/>
    <property type="match status" value="1"/>
</dbReference>
<dbReference type="Proteomes" id="UP000266895">
    <property type="component" value="Chromosome"/>
</dbReference>
<dbReference type="OrthoDB" id="9801510at2"/>
<dbReference type="NCBIfam" id="TIGR00975">
    <property type="entry name" value="3a0107s03"/>
    <property type="match status" value="1"/>
</dbReference>
<dbReference type="InterPro" id="IPR006311">
    <property type="entry name" value="TAT_signal"/>
</dbReference>
<dbReference type="Pfam" id="PF12849">
    <property type="entry name" value="PBP_like_2"/>
    <property type="match status" value="1"/>
</dbReference>
<evidence type="ECO:0000313" key="7">
    <source>
        <dbReference type="EMBL" id="VEG27998.1"/>
    </source>
</evidence>